<dbReference type="Proteomes" id="UP000006174">
    <property type="component" value="Unassembled WGS sequence"/>
</dbReference>
<evidence type="ECO:0000256" key="1">
    <source>
        <dbReference type="PROSITE-ProRule" id="PRU00047"/>
    </source>
</evidence>
<sequence>MDDDDKEQVVSPLSIMIECRAMQTRVTLFLANEEWDVTHILDLKIEGPIKHACLPIKVESPTLGQSNTPAFETSNSNHHLIGHEATLCPTPELSAITNHHLKVFSGLNDKMKWEEQDLLDPSFSNKLHSKYFAEHGNQPMPIAVDLFKWAMNKCMVHSTAKEYELLTATYDLHWDQVGSRAYNFLTKWEAHVSKLHAYLKVPWTLDHCYWTLKHTLPSDRNALFNSVFVLHKRLHGKEQTAKSVANILHECYELVAKSAPVHLPPMSEALELIALHTAMLINCWACGELGHTANCCPDNAAHTKWEQGKIKVSPKGHANACVILPLEDTQED</sequence>
<dbReference type="HOGENOM" id="CLU_037996_0_0_1"/>
<evidence type="ECO:0000313" key="4">
    <source>
        <dbReference type="Proteomes" id="UP000006174"/>
    </source>
</evidence>
<evidence type="ECO:0000313" key="3">
    <source>
        <dbReference type="EMBL" id="CCF54542.1"/>
    </source>
</evidence>
<feature type="domain" description="CCHC-type" evidence="2">
    <location>
        <begin position="283"/>
        <end position="298"/>
    </location>
</feature>
<evidence type="ECO:0000259" key="2">
    <source>
        <dbReference type="PROSITE" id="PS50158"/>
    </source>
</evidence>
<reference evidence="3 4" key="1">
    <citation type="journal article" date="2012" name="Plant Cell">
        <title>Genome comparison of barley and maize smut fungi reveals targeted loss of RNA silencing components and species-specific presence of transposable elements.</title>
        <authorList>
            <person name="Laurie J.D."/>
            <person name="Ali S."/>
            <person name="Linning R."/>
            <person name="Mannhaupt G."/>
            <person name="Wong P."/>
            <person name="Gueldener U."/>
            <person name="Muensterkoetter M."/>
            <person name="Moore R."/>
            <person name="Kahmann R."/>
            <person name="Bakkeren G."/>
            <person name="Schirawski J."/>
        </authorList>
    </citation>
    <scope>NUCLEOTIDE SEQUENCE [LARGE SCALE GENOMIC DNA]</scope>
    <source>
        <strain evidence="4">Uh4875-4</strain>
    </source>
</reference>
<accession>I2G5U9</accession>
<keyword evidence="1" id="KW-0862">Zinc</keyword>
<dbReference type="GO" id="GO:0008270">
    <property type="term" value="F:zinc ion binding"/>
    <property type="evidence" value="ECO:0007669"/>
    <property type="project" value="UniProtKB-KW"/>
</dbReference>
<comment type="caution">
    <text evidence="3">The sequence shown here is derived from an EMBL/GenBank/DDBJ whole genome shotgun (WGS) entry which is preliminary data.</text>
</comment>
<dbReference type="InterPro" id="IPR001878">
    <property type="entry name" value="Znf_CCHC"/>
</dbReference>
<organism evidence="3 4">
    <name type="scientific">Ustilago hordei</name>
    <name type="common">Barley covered smut fungus</name>
    <dbReference type="NCBI Taxonomy" id="120017"/>
    <lineage>
        <taxon>Eukaryota</taxon>
        <taxon>Fungi</taxon>
        <taxon>Dikarya</taxon>
        <taxon>Basidiomycota</taxon>
        <taxon>Ustilaginomycotina</taxon>
        <taxon>Ustilaginomycetes</taxon>
        <taxon>Ustilaginales</taxon>
        <taxon>Ustilaginaceae</taxon>
        <taxon>Ustilago</taxon>
    </lineage>
</organism>
<dbReference type="EMBL" id="CAGI01000193">
    <property type="protein sequence ID" value="CCF54542.1"/>
    <property type="molecule type" value="Genomic_DNA"/>
</dbReference>
<dbReference type="AlphaFoldDB" id="I2G5U9"/>
<keyword evidence="4" id="KW-1185">Reference proteome</keyword>
<dbReference type="OrthoDB" id="2557996at2759"/>
<name>I2G5U9_USTHO</name>
<gene>
    <name evidence="3" type="ORF">UHOR_01734</name>
</gene>
<keyword evidence="1" id="KW-0479">Metal-binding</keyword>
<proteinExistence type="predicted"/>
<protein>
    <recommendedName>
        <fullName evidence="2">CCHC-type domain-containing protein</fullName>
    </recommendedName>
</protein>
<dbReference type="GO" id="GO:0003676">
    <property type="term" value="F:nucleic acid binding"/>
    <property type="evidence" value="ECO:0007669"/>
    <property type="project" value="InterPro"/>
</dbReference>
<dbReference type="PROSITE" id="PS50158">
    <property type="entry name" value="ZF_CCHC"/>
    <property type="match status" value="1"/>
</dbReference>
<keyword evidence="1" id="KW-0863">Zinc-finger</keyword>